<dbReference type="BioCyc" id="PMAR59922:G1G80-51-MONOMER"/>
<sequence length="133" mass="14311">MADDSFDSLRLSLMQDALPVGLAMVDRVRRGGARKMVEAFTGSSDPLQELRVEGEAAARSVRDRLDQVSPGLGNPVMAVNVAVDDVVVNSPDPQDQQILLEVLARIEGRLDALQLHLQTDVGDFSPTSGVEQS</sequence>
<dbReference type="AlphaFoldDB" id="A2C5P5"/>
<proteinExistence type="predicted"/>
<dbReference type="RefSeq" id="WP_011824738.1">
    <property type="nucleotide sequence ID" value="NC_008820.1"/>
</dbReference>
<dbReference type="EMBL" id="CP000554">
    <property type="protein sequence ID" value="ABM76805.1"/>
    <property type="molecule type" value="Genomic_DNA"/>
</dbReference>
<organism evidence="1 2">
    <name type="scientific">Prochlorococcus marinus (strain MIT 9303)</name>
    <dbReference type="NCBI Taxonomy" id="59922"/>
    <lineage>
        <taxon>Bacteria</taxon>
        <taxon>Bacillati</taxon>
        <taxon>Cyanobacteriota</taxon>
        <taxon>Cyanophyceae</taxon>
        <taxon>Synechococcales</taxon>
        <taxon>Prochlorococcaceae</taxon>
        <taxon>Prochlorococcus</taxon>
    </lineage>
</organism>
<evidence type="ECO:0000313" key="2">
    <source>
        <dbReference type="Proteomes" id="UP000002274"/>
    </source>
</evidence>
<dbReference type="STRING" id="59922.P9303_00481"/>
<evidence type="ECO:0000313" key="1">
    <source>
        <dbReference type="EMBL" id="ABM76805.1"/>
    </source>
</evidence>
<dbReference type="HOGENOM" id="CLU_2002778_0_0_3"/>
<gene>
    <name evidence="1" type="ordered locus">P9303_00481</name>
</gene>
<name>A2C5P5_PROM3</name>
<protein>
    <submittedName>
        <fullName evidence="1">Uncharacterized protein</fullName>
    </submittedName>
</protein>
<accession>A2C5P5</accession>
<reference evidence="1 2" key="1">
    <citation type="journal article" date="2007" name="PLoS Genet.">
        <title>Patterns and implications of gene gain and loss in the evolution of Prochlorococcus.</title>
        <authorList>
            <person name="Kettler G.C."/>
            <person name="Martiny A.C."/>
            <person name="Huang K."/>
            <person name="Zucker J."/>
            <person name="Coleman M.L."/>
            <person name="Rodrigue S."/>
            <person name="Chen F."/>
            <person name="Lapidus A."/>
            <person name="Ferriera S."/>
            <person name="Johnson J."/>
            <person name="Steglich C."/>
            <person name="Church G.M."/>
            <person name="Richardson P."/>
            <person name="Chisholm S.W."/>
        </authorList>
    </citation>
    <scope>NUCLEOTIDE SEQUENCE [LARGE SCALE GENOMIC DNA]</scope>
    <source>
        <strain evidence="1 2">MIT 9303</strain>
    </source>
</reference>
<dbReference type="Proteomes" id="UP000002274">
    <property type="component" value="Chromosome"/>
</dbReference>
<dbReference type="KEGG" id="pmf:P9303_00481"/>